<evidence type="ECO:0000256" key="4">
    <source>
        <dbReference type="ARBA" id="ARBA00022679"/>
    </source>
</evidence>
<evidence type="ECO:0000256" key="3">
    <source>
        <dbReference type="ARBA" id="ARBA00022553"/>
    </source>
</evidence>
<reference evidence="8" key="1">
    <citation type="submission" date="2022-06" db="EMBL/GenBank/DDBJ databases">
        <title>Draft genome sequence of Streptomyces sp. RB6PN25 isolated from peat swamp forest in Thailand.</title>
        <authorList>
            <person name="Duangmal K."/>
            <person name="Klaysubun C."/>
        </authorList>
    </citation>
    <scope>NUCLEOTIDE SEQUENCE</scope>
    <source>
        <strain evidence="8">RB6PN25</strain>
    </source>
</reference>
<sequence>MERRNEDPAELEDLFRLDHLTTRMRRHAESLIILSGAAPGRGWRRPVPLLDVVRSAVSEVEDFPRVDVTQIPDVHLTGAAVADLTHLVAELVENATSFSPPHTRVLARGQQVGSGVVVEIEDRGLGMGKEALEEANQRIADVRRIDLLDTEQLGLFVVNRLAHRQGVSVSLQRSAYGGVTAVVLLPEALLEAEPAEQVPAEVASTAGTHARAGQDDRSEDRPRPAQLRAADRQGDAVPFPAQRRAPESEPAGPARPRTPGGSIPVPHTTPAPAAGPARDGGAPSQNGNGNGHGSGRGSGHGMGEGAGKAAADGPAEPLPRRTRQASLAPPLRGRPETPPRFVPRDATASGPSRRSPEQARATMASLRAGWARGRGTGAQRPPEAAPEEHESSEIPPRGDESR</sequence>
<evidence type="ECO:0000256" key="2">
    <source>
        <dbReference type="ARBA" id="ARBA00012438"/>
    </source>
</evidence>
<dbReference type="EMBL" id="JANFNG010000002">
    <property type="protein sequence ID" value="MCQ4079858.1"/>
    <property type="molecule type" value="Genomic_DNA"/>
</dbReference>
<evidence type="ECO:0000256" key="6">
    <source>
        <dbReference type="SAM" id="MobiDB-lite"/>
    </source>
</evidence>
<feature type="compositionally biased region" description="Gly residues" evidence="6">
    <location>
        <begin position="288"/>
        <end position="306"/>
    </location>
</feature>
<keyword evidence="4" id="KW-0808">Transferase</keyword>
<accession>A0ABT1PQB2</accession>
<keyword evidence="8" id="KW-0547">Nucleotide-binding</keyword>
<gene>
    <name evidence="8" type="ORF">NGB36_04435</name>
</gene>
<feature type="compositionally biased region" description="Basic and acidic residues" evidence="6">
    <location>
        <begin position="212"/>
        <end position="234"/>
    </location>
</feature>
<dbReference type="PANTHER" id="PTHR45436">
    <property type="entry name" value="SENSOR HISTIDINE KINASE YKOH"/>
    <property type="match status" value="1"/>
</dbReference>
<comment type="caution">
    <text evidence="8">The sequence shown here is derived from an EMBL/GenBank/DDBJ whole genome shotgun (WGS) entry which is preliminary data.</text>
</comment>
<evidence type="ECO:0000313" key="9">
    <source>
        <dbReference type="Proteomes" id="UP001057702"/>
    </source>
</evidence>
<keyword evidence="5" id="KW-0418">Kinase</keyword>
<feature type="compositionally biased region" description="Low complexity" evidence="6">
    <location>
        <begin position="367"/>
        <end position="382"/>
    </location>
</feature>
<dbReference type="EC" id="2.7.13.3" evidence="2"/>
<protein>
    <recommendedName>
        <fullName evidence="2">histidine kinase</fullName>
        <ecNumber evidence="2">2.7.13.3</ecNumber>
    </recommendedName>
</protein>
<dbReference type="SUPFAM" id="SSF55874">
    <property type="entry name" value="ATPase domain of HSP90 chaperone/DNA topoisomerase II/histidine kinase"/>
    <property type="match status" value="1"/>
</dbReference>
<dbReference type="InterPro" id="IPR003594">
    <property type="entry name" value="HATPase_dom"/>
</dbReference>
<feature type="region of interest" description="Disordered" evidence="6">
    <location>
        <begin position="196"/>
        <end position="402"/>
    </location>
</feature>
<evidence type="ECO:0000256" key="5">
    <source>
        <dbReference type="ARBA" id="ARBA00022777"/>
    </source>
</evidence>
<dbReference type="Proteomes" id="UP001057702">
    <property type="component" value="Unassembled WGS sequence"/>
</dbReference>
<dbReference type="Gene3D" id="3.30.565.10">
    <property type="entry name" value="Histidine kinase-like ATPase, C-terminal domain"/>
    <property type="match status" value="1"/>
</dbReference>
<evidence type="ECO:0000259" key="7">
    <source>
        <dbReference type="SMART" id="SM00387"/>
    </source>
</evidence>
<organism evidence="8 9">
    <name type="scientific">Streptomyces humicola</name>
    <dbReference type="NCBI Taxonomy" id="2953240"/>
    <lineage>
        <taxon>Bacteria</taxon>
        <taxon>Bacillati</taxon>
        <taxon>Actinomycetota</taxon>
        <taxon>Actinomycetes</taxon>
        <taxon>Kitasatosporales</taxon>
        <taxon>Streptomycetaceae</taxon>
        <taxon>Streptomyces</taxon>
    </lineage>
</organism>
<dbReference type="SMART" id="SM00387">
    <property type="entry name" value="HATPase_c"/>
    <property type="match status" value="1"/>
</dbReference>
<dbReference type="InterPro" id="IPR050428">
    <property type="entry name" value="TCS_sensor_his_kinase"/>
</dbReference>
<dbReference type="GO" id="GO:0005524">
    <property type="term" value="F:ATP binding"/>
    <property type="evidence" value="ECO:0007669"/>
    <property type="project" value="UniProtKB-KW"/>
</dbReference>
<dbReference type="InterPro" id="IPR036890">
    <property type="entry name" value="HATPase_C_sf"/>
</dbReference>
<name>A0ABT1PQB2_9ACTN</name>
<dbReference type="RefSeq" id="WP_255918720.1">
    <property type="nucleotide sequence ID" value="NZ_JANFNG010000002.1"/>
</dbReference>
<keyword evidence="3" id="KW-0597">Phosphoprotein</keyword>
<evidence type="ECO:0000313" key="8">
    <source>
        <dbReference type="EMBL" id="MCQ4079858.1"/>
    </source>
</evidence>
<proteinExistence type="predicted"/>
<dbReference type="Pfam" id="PF02518">
    <property type="entry name" value="HATPase_c"/>
    <property type="match status" value="1"/>
</dbReference>
<evidence type="ECO:0000256" key="1">
    <source>
        <dbReference type="ARBA" id="ARBA00000085"/>
    </source>
</evidence>
<feature type="compositionally biased region" description="Low complexity" evidence="6">
    <location>
        <begin position="270"/>
        <end position="283"/>
    </location>
</feature>
<feature type="compositionally biased region" description="Basic and acidic residues" evidence="6">
    <location>
        <begin position="386"/>
        <end position="402"/>
    </location>
</feature>
<comment type="catalytic activity">
    <reaction evidence="1">
        <text>ATP + protein L-histidine = ADP + protein N-phospho-L-histidine.</text>
        <dbReference type="EC" id="2.7.13.3"/>
    </reaction>
</comment>
<keyword evidence="8" id="KW-0067">ATP-binding</keyword>
<keyword evidence="9" id="KW-1185">Reference proteome</keyword>
<dbReference type="PANTHER" id="PTHR45436:SF5">
    <property type="entry name" value="SENSOR HISTIDINE KINASE TRCS"/>
    <property type="match status" value="1"/>
</dbReference>
<feature type="domain" description="Histidine kinase/HSP90-like ATPase" evidence="7">
    <location>
        <begin position="79"/>
        <end position="189"/>
    </location>
</feature>
<feature type="compositionally biased region" description="Low complexity" evidence="6">
    <location>
        <begin position="250"/>
        <end position="261"/>
    </location>
</feature>